<gene>
    <name evidence="2" type="ordered locus">Dalk_3819</name>
</gene>
<proteinExistence type="predicted"/>
<dbReference type="Proteomes" id="UP000000739">
    <property type="component" value="Chromosome"/>
</dbReference>
<dbReference type="eggNOG" id="ENOG5033KID">
    <property type="taxonomic scope" value="Bacteria"/>
</dbReference>
<sequence length="321" mass="35071">MNAIIFPYTYITDDEIQALNLLFGAPTLYLASDMEMPPPIMDAYRKKLVSLSLPLEDQTDKRLLRSVLAECRSWAGAMDLRAAAVQSSQQPLTEEAFSANIRAAIQKQSSSSPRGEESPPLADQVFLLLAQALDFQHYDMESSLKKLTGQESVLLKELSEPGEKEARKLGESLSNADTPRARSLSRRLQAWARMLGEDPAASGLFVTFTADALDLLLDKMDPQPLSFSVNDFSWPPTQGEAVDQWKEAFAACISRFTAGEAGASQAVKALEELPALEAGEAVLRIALIEEEPCKAFSQALGKNSEQGEASKVKNTVLVCIE</sequence>
<name>B8FC87_DESAL</name>
<evidence type="ECO:0000256" key="1">
    <source>
        <dbReference type="SAM" id="MobiDB-lite"/>
    </source>
</evidence>
<dbReference type="KEGG" id="dal:Dalk_3819"/>
<feature type="region of interest" description="Disordered" evidence="1">
    <location>
        <begin position="158"/>
        <end position="178"/>
    </location>
</feature>
<dbReference type="RefSeq" id="WP_015948556.1">
    <property type="nucleotide sequence ID" value="NC_011768.1"/>
</dbReference>
<keyword evidence="3" id="KW-1185">Reference proteome</keyword>
<accession>B8FC87</accession>
<organism evidence="2 3">
    <name type="scientific">Desulfatibacillum aliphaticivorans</name>
    <dbReference type="NCBI Taxonomy" id="218208"/>
    <lineage>
        <taxon>Bacteria</taxon>
        <taxon>Pseudomonadati</taxon>
        <taxon>Thermodesulfobacteriota</taxon>
        <taxon>Desulfobacteria</taxon>
        <taxon>Desulfobacterales</taxon>
        <taxon>Desulfatibacillaceae</taxon>
        <taxon>Desulfatibacillum</taxon>
    </lineage>
</organism>
<dbReference type="HOGENOM" id="CLU_865260_0_0_7"/>
<feature type="compositionally biased region" description="Basic and acidic residues" evidence="1">
    <location>
        <begin position="158"/>
        <end position="170"/>
    </location>
</feature>
<dbReference type="AlphaFoldDB" id="B8FC87"/>
<reference evidence="2 3" key="1">
    <citation type="journal article" date="2012" name="Environ. Microbiol.">
        <title>The genome sequence of Desulfatibacillum alkenivorans AK-01: a blueprint for anaerobic alkane oxidation.</title>
        <authorList>
            <person name="Callaghan A.V."/>
            <person name="Morris B.E."/>
            <person name="Pereira I.A."/>
            <person name="McInerney M.J."/>
            <person name="Austin R.N."/>
            <person name="Groves J.T."/>
            <person name="Kukor J.J."/>
            <person name="Suflita J.M."/>
            <person name="Young L.Y."/>
            <person name="Zylstra G.J."/>
            <person name="Wawrik B."/>
        </authorList>
    </citation>
    <scope>NUCLEOTIDE SEQUENCE [LARGE SCALE GENOMIC DNA]</scope>
    <source>
        <strain evidence="2 3">AK-01</strain>
    </source>
</reference>
<protein>
    <submittedName>
        <fullName evidence="2">Uncharacterized protein</fullName>
    </submittedName>
</protein>
<evidence type="ECO:0000313" key="2">
    <source>
        <dbReference type="EMBL" id="ACL05505.1"/>
    </source>
</evidence>
<evidence type="ECO:0000313" key="3">
    <source>
        <dbReference type="Proteomes" id="UP000000739"/>
    </source>
</evidence>
<dbReference type="EMBL" id="CP001322">
    <property type="protein sequence ID" value="ACL05505.1"/>
    <property type="molecule type" value="Genomic_DNA"/>
</dbReference>